<keyword evidence="2" id="KW-1185">Reference proteome</keyword>
<protein>
    <submittedName>
        <fullName evidence="1">Uncharacterized protein</fullName>
    </submittedName>
</protein>
<reference evidence="1" key="1">
    <citation type="journal article" date="2018" name="Genome Biol. Evol.">
        <title>Genomics and development of Lentinus tigrinus, a white-rot wood-decaying mushroom with dimorphic fruiting bodies.</title>
        <authorList>
            <person name="Wu B."/>
            <person name="Xu Z."/>
            <person name="Knudson A."/>
            <person name="Carlson A."/>
            <person name="Chen N."/>
            <person name="Kovaka S."/>
            <person name="LaButti K."/>
            <person name="Lipzen A."/>
            <person name="Pennachio C."/>
            <person name="Riley R."/>
            <person name="Schakwitz W."/>
            <person name="Umezawa K."/>
            <person name="Ohm R.A."/>
            <person name="Grigoriev I.V."/>
            <person name="Nagy L.G."/>
            <person name="Gibbons J."/>
            <person name="Hibbett D."/>
        </authorList>
    </citation>
    <scope>NUCLEOTIDE SEQUENCE [LARGE SCALE GENOMIC DNA]</scope>
    <source>
        <strain evidence="1">ALCF2SS1-6</strain>
    </source>
</reference>
<sequence length="99" mass="11659">MLCVYVLRRPILRLLCFGLDVRRVTAYRWSRVRVRARARARRQWSVILIAIARRHSCSLRRVSFTSYTIYLLPSPSFLHTHHQPCPSTVSDHAIVLRTT</sequence>
<evidence type="ECO:0000313" key="1">
    <source>
        <dbReference type="EMBL" id="RPD54952.1"/>
    </source>
</evidence>
<dbReference type="Proteomes" id="UP000313359">
    <property type="component" value="Unassembled WGS sequence"/>
</dbReference>
<name>A0A5C2RTH8_9APHY</name>
<proteinExistence type="predicted"/>
<gene>
    <name evidence="1" type="ORF">L227DRAFT_336434</name>
</gene>
<accession>A0A5C2RTH8</accession>
<dbReference type="AlphaFoldDB" id="A0A5C2RTH8"/>
<evidence type="ECO:0000313" key="2">
    <source>
        <dbReference type="Proteomes" id="UP000313359"/>
    </source>
</evidence>
<dbReference type="EMBL" id="ML122300">
    <property type="protein sequence ID" value="RPD54952.1"/>
    <property type="molecule type" value="Genomic_DNA"/>
</dbReference>
<organism evidence="1 2">
    <name type="scientific">Lentinus tigrinus ALCF2SS1-6</name>
    <dbReference type="NCBI Taxonomy" id="1328759"/>
    <lineage>
        <taxon>Eukaryota</taxon>
        <taxon>Fungi</taxon>
        <taxon>Dikarya</taxon>
        <taxon>Basidiomycota</taxon>
        <taxon>Agaricomycotina</taxon>
        <taxon>Agaricomycetes</taxon>
        <taxon>Polyporales</taxon>
        <taxon>Polyporaceae</taxon>
        <taxon>Lentinus</taxon>
    </lineage>
</organism>